<evidence type="ECO:0000313" key="2">
    <source>
        <dbReference type="Proteomes" id="UP000798808"/>
    </source>
</evidence>
<proteinExistence type="predicted"/>
<dbReference type="EMBL" id="SMLW01000426">
    <property type="protein sequence ID" value="MTI24544.1"/>
    <property type="molecule type" value="Genomic_DNA"/>
</dbReference>
<reference evidence="1 2" key="1">
    <citation type="submission" date="2019-02" db="EMBL/GenBank/DDBJ databases">
        <authorList>
            <person name="Goldberg S.R."/>
            <person name="Haltli B.A."/>
            <person name="Correa H."/>
            <person name="Russell K.G."/>
        </authorList>
    </citation>
    <scope>NUCLEOTIDE SEQUENCE [LARGE SCALE GENOMIC DNA]</scope>
    <source>
        <strain evidence="1 2">JCM 16186</strain>
    </source>
</reference>
<comment type="caution">
    <text evidence="1">The sequence shown here is derived from an EMBL/GenBank/DDBJ whole genome shotgun (WGS) entry which is preliminary data.</text>
</comment>
<keyword evidence="2" id="KW-1185">Reference proteome</keyword>
<dbReference type="Proteomes" id="UP000798808">
    <property type="component" value="Unassembled WGS sequence"/>
</dbReference>
<organism evidence="1 2">
    <name type="scientific">Fulvivirga kasyanovii</name>
    <dbReference type="NCBI Taxonomy" id="396812"/>
    <lineage>
        <taxon>Bacteria</taxon>
        <taxon>Pseudomonadati</taxon>
        <taxon>Bacteroidota</taxon>
        <taxon>Cytophagia</taxon>
        <taxon>Cytophagales</taxon>
        <taxon>Fulvivirgaceae</taxon>
        <taxon>Fulvivirga</taxon>
    </lineage>
</organism>
<protein>
    <recommendedName>
        <fullName evidence="3">DUF4369 domain-containing protein</fullName>
    </recommendedName>
</protein>
<gene>
    <name evidence="1" type="ORF">E1163_06245</name>
</gene>
<dbReference type="RefSeq" id="WP_155170585.1">
    <property type="nucleotide sequence ID" value="NZ_BAAAFL010000012.1"/>
</dbReference>
<sequence length="267" mass="30862">MKYNLTLCFDDTASIRYHFVITRNSDTVLELSDRAVIDSQTSYTIRGKYGFLFNARRFEASDDGQVTGIFLQQGDSSYASLNYYSPEMNNQGYALLKDIPVMFRNTEEPYREYLERTIAALIEYQGKVSSSNETEQMESHYQSIYHEKLLDLRSLLTEINNKKISIGALNSNQLLDQVIFYGMDSAQRIFEEYGIEPRVDSSLAITEPQLVPYQTEDHILVTVQTDKTGKIINDRFLRIDKLAKLERPLDLKIGELPYFGTTRDFKE</sequence>
<name>A0ABW9RMF9_9BACT</name>
<accession>A0ABW9RMF9</accession>
<evidence type="ECO:0008006" key="3">
    <source>
        <dbReference type="Google" id="ProtNLM"/>
    </source>
</evidence>
<evidence type="ECO:0000313" key="1">
    <source>
        <dbReference type="EMBL" id="MTI24544.1"/>
    </source>
</evidence>